<dbReference type="Pfam" id="PF13102">
    <property type="entry name" value="Phage_int_SAM_5"/>
    <property type="match status" value="1"/>
</dbReference>
<dbReference type="EMBL" id="JH651380">
    <property type="protein sequence ID" value="EIJ37293.1"/>
    <property type="molecule type" value="Genomic_DNA"/>
</dbReference>
<dbReference type="PANTHER" id="PTHR30349">
    <property type="entry name" value="PHAGE INTEGRASE-RELATED"/>
    <property type="match status" value="1"/>
</dbReference>
<dbReference type="InterPro" id="IPR025269">
    <property type="entry name" value="SAM-like_dom"/>
</dbReference>
<dbReference type="Gene3D" id="1.10.443.10">
    <property type="entry name" value="Intergrase catalytic core"/>
    <property type="match status" value="1"/>
</dbReference>
<protein>
    <submittedName>
        <fullName evidence="5">Site-specific recombinase XerD</fullName>
    </submittedName>
</protein>
<dbReference type="SUPFAM" id="SSF56349">
    <property type="entry name" value="DNA breaking-rejoining enzymes"/>
    <property type="match status" value="1"/>
</dbReference>
<accession>I3C100</accession>
<dbReference type="InterPro" id="IPR010998">
    <property type="entry name" value="Integrase_recombinase_N"/>
</dbReference>
<dbReference type="InterPro" id="IPR050090">
    <property type="entry name" value="Tyrosine_recombinase_XerCD"/>
</dbReference>
<evidence type="ECO:0000259" key="4">
    <source>
        <dbReference type="PROSITE" id="PS51898"/>
    </source>
</evidence>
<proteinExistence type="inferred from homology"/>
<reference evidence="5 6" key="1">
    <citation type="submission" date="2012-02" db="EMBL/GenBank/DDBJ databases">
        <title>Improved High-Quality Draft genome of Joostella marina DSM 19592.</title>
        <authorList>
            <consortium name="US DOE Joint Genome Institute (JGI-PGF)"/>
            <person name="Lucas S."/>
            <person name="Copeland A."/>
            <person name="Lapidus A."/>
            <person name="Bruce D."/>
            <person name="Goodwin L."/>
            <person name="Pitluck S."/>
            <person name="Peters L."/>
            <person name="Chertkov O."/>
            <person name="Ovchinnikova G."/>
            <person name="Kyrpides N."/>
            <person name="Mavromatis K."/>
            <person name="Detter J.C."/>
            <person name="Han C."/>
            <person name="Land M."/>
            <person name="Hauser L."/>
            <person name="Markowitz V."/>
            <person name="Cheng J.-F."/>
            <person name="Hugenholtz P."/>
            <person name="Woyke T."/>
            <person name="Wu D."/>
            <person name="Tindall B."/>
            <person name="Brambilla E."/>
            <person name="Klenk H.-P."/>
            <person name="Eisen J.A."/>
        </authorList>
    </citation>
    <scope>NUCLEOTIDE SEQUENCE [LARGE SCALE GENOMIC DNA]</scope>
    <source>
        <strain evidence="5 6">DSM 19592</strain>
    </source>
</reference>
<evidence type="ECO:0000256" key="2">
    <source>
        <dbReference type="ARBA" id="ARBA00023125"/>
    </source>
</evidence>
<keyword evidence="3" id="KW-0233">DNA recombination</keyword>
<dbReference type="GO" id="GO:0003677">
    <property type="term" value="F:DNA binding"/>
    <property type="evidence" value="ECO:0007669"/>
    <property type="project" value="UniProtKB-KW"/>
</dbReference>
<dbReference type="HOGENOM" id="CLU_033139_1_0_10"/>
<comment type="similarity">
    <text evidence="1">Belongs to the 'phage' integrase family.</text>
</comment>
<dbReference type="STRING" id="926559.JoomaDRAFT_0236"/>
<dbReference type="PROSITE" id="PS51898">
    <property type="entry name" value="TYR_RECOMBINASE"/>
    <property type="match status" value="1"/>
</dbReference>
<feature type="domain" description="Tyr recombinase" evidence="4">
    <location>
        <begin position="201"/>
        <end position="375"/>
    </location>
</feature>
<keyword evidence="6" id="KW-1185">Reference proteome</keyword>
<dbReference type="Gene3D" id="1.10.150.130">
    <property type="match status" value="1"/>
</dbReference>
<dbReference type="Proteomes" id="UP000004690">
    <property type="component" value="Unassembled WGS sequence"/>
</dbReference>
<dbReference type="InterPro" id="IPR013762">
    <property type="entry name" value="Integrase-like_cat_sf"/>
</dbReference>
<name>I3C100_9FLAO</name>
<evidence type="ECO:0000256" key="3">
    <source>
        <dbReference type="ARBA" id="ARBA00023172"/>
    </source>
</evidence>
<dbReference type="InterPro" id="IPR035386">
    <property type="entry name" value="Arm-DNA-bind_5"/>
</dbReference>
<dbReference type="Pfam" id="PF17293">
    <property type="entry name" value="Arm-DNA-bind_5"/>
    <property type="match status" value="1"/>
</dbReference>
<dbReference type="CDD" id="cd01185">
    <property type="entry name" value="INTN1_C_like"/>
    <property type="match status" value="1"/>
</dbReference>
<dbReference type="GO" id="GO:0015074">
    <property type="term" value="P:DNA integration"/>
    <property type="evidence" value="ECO:0007669"/>
    <property type="project" value="InterPro"/>
</dbReference>
<dbReference type="GO" id="GO:0006310">
    <property type="term" value="P:DNA recombination"/>
    <property type="evidence" value="ECO:0007669"/>
    <property type="project" value="UniProtKB-KW"/>
</dbReference>
<dbReference type="eggNOG" id="COG4974">
    <property type="taxonomic scope" value="Bacteria"/>
</dbReference>
<organism evidence="5 6">
    <name type="scientific">Galbibacter orientalis DSM 19592</name>
    <dbReference type="NCBI Taxonomy" id="926559"/>
    <lineage>
        <taxon>Bacteria</taxon>
        <taxon>Pseudomonadati</taxon>
        <taxon>Bacteroidota</taxon>
        <taxon>Flavobacteriia</taxon>
        <taxon>Flavobacteriales</taxon>
        <taxon>Flavobacteriaceae</taxon>
        <taxon>Galbibacter</taxon>
    </lineage>
</organism>
<dbReference type="InterPro" id="IPR011010">
    <property type="entry name" value="DNA_brk_join_enz"/>
</dbReference>
<dbReference type="RefSeq" id="WP_008616070.1">
    <property type="nucleotide sequence ID" value="NZ_JH651380.1"/>
</dbReference>
<dbReference type="Pfam" id="PF00589">
    <property type="entry name" value="Phage_integrase"/>
    <property type="match status" value="1"/>
</dbReference>
<sequence>MIKAHLRKKKLKTGKQSLYIEYYKGTQTLANGKIKHLREYEYLQLYLIQNPKSADEKKKNKEQLELAKQILAIRQAEIYQGKFKIQNNHKGKTTLLSFYEQKKEERYQTKGNYDNWDAAQKHLERYCPAHITFNDVDVEFIKGFRKHLDTVAVTKSKKKLSQNTKHTYFNKFKACLNAAFDEGYLKENLIKKVKGFSMGESTREYLTHGELQRLSQTPCKFPLLKRAFLFSALTGIRWSDINKLKWSEVRDEGIDGSGNAIFRIVFQQKKTEGVEYLYISQQAKELLGKRKDSKERVFKGLRYSAHMNLQLLRWCMFAGITKHITFHSARHTNAVLLLENGADIYTVSKRLGHKEIRTTEIYAKIIDKKMKEAANLVPKLELDGIG</sequence>
<evidence type="ECO:0000313" key="6">
    <source>
        <dbReference type="Proteomes" id="UP000004690"/>
    </source>
</evidence>
<dbReference type="PANTHER" id="PTHR30349:SF64">
    <property type="entry name" value="PROPHAGE INTEGRASE INTD-RELATED"/>
    <property type="match status" value="1"/>
</dbReference>
<gene>
    <name evidence="5" type="ORF">JoomaDRAFT_0236</name>
</gene>
<evidence type="ECO:0000256" key="1">
    <source>
        <dbReference type="ARBA" id="ARBA00008857"/>
    </source>
</evidence>
<evidence type="ECO:0000313" key="5">
    <source>
        <dbReference type="EMBL" id="EIJ37293.1"/>
    </source>
</evidence>
<dbReference type="AlphaFoldDB" id="I3C100"/>
<keyword evidence="2" id="KW-0238">DNA-binding</keyword>
<dbReference type="InterPro" id="IPR002104">
    <property type="entry name" value="Integrase_catalytic"/>
</dbReference>